<evidence type="ECO:0000256" key="5">
    <source>
        <dbReference type="ARBA" id="ARBA00022519"/>
    </source>
</evidence>
<keyword evidence="9" id="KW-0472">Membrane</keyword>
<sequence>MSISDLTLDLATYDGEVKVLDDISLDVGRSETVGIVGETGCGKSVLAKSILNLLPHGIARYRRGAIRWKGENLLATTRRRLRQVRGTEIGMVFQDPMTFFDPLYTAGSHMMEAIGHREQVKGGSMSRAQRKAEAVDLLSRLGLSDPERVFDSYPHQLSGGMRQRVLIGAAIVGKPEFLIADEPTTALDVTVQAQILHLLQDIVKDRDTSIVLISHDLGVIASMCERIVVMYAGTIVETGTKRQLLSRPAHPYTVGLTSAVPRLGYPQKQVKGIGGHIPNLLNPPPGCRFAPRCPKATSLCRSEKPALEALSDGRRAACHYPEPVA</sequence>
<proteinExistence type="inferred from homology"/>
<dbReference type="InterPro" id="IPR013563">
    <property type="entry name" value="Oligopep_ABC_C"/>
</dbReference>
<protein>
    <recommendedName>
        <fullName evidence="10">ABC transporter domain-containing protein</fullName>
    </recommendedName>
</protein>
<dbReference type="GO" id="GO:0016887">
    <property type="term" value="F:ATP hydrolysis activity"/>
    <property type="evidence" value="ECO:0007669"/>
    <property type="project" value="InterPro"/>
</dbReference>
<evidence type="ECO:0000256" key="1">
    <source>
        <dbReference type="ARBA" id="ARBA00004417"/>
    </source>
</evidence>
<organism evidence="11 12">
    <name type="scientific">Aquibium oceanicum</name>
    <dbReference type="NCBI Taxonomy" id="1670800"/>
    <lineage>
        <taxon>Bacteria</taxon>
        <taxon>Pseudomonadati</taxon>
        <taxon>Pseudomonadota</taxon>
        <taxon>Alphaproteobacteria</taxon>
        <taxon>Hyphomicrobiales</taxon>
        <taxon>Phyllobacteriaceae</taxon>
        <taxon>Aquibium</taxon>
    </lineage>
</organism>
<dbReference type="PANTHER" id="PTHR43297:SF14">
    <property type="entry name" value="ATPASE AAA-TYPE CORE DOMAIN-CONTAINING PROTEIN"/>
    <property type="match status" value="1"/>
</dbReference>
<evidence type="ECO:0000256" key="7">
    <source>
        <dbReference type="ARBA" id="ARBA00022840"/>
    </source>
</evidence>
<dbReference type="GO" id="GO:0005524">
    <property type="term" value="F:ATP binding"/>
    <property type="evidence" value="ECO:0007669"/>
    <property type="project" value="UniProtKB-KW"/>
</dbReference>
<comment type="subcellular location">
    <subcellularLocation>
        <location evidence="1">Cell inner membrane</location>
        <topology evidence="1">Peripheral membrane protein</topology>
    </subcellularLocation>
</comment>
<evidence type="ECO:0000256" key="2">
    <source>
        <dbReference type="ARBA" id="ARBA00005417"/>
    </source>
</evidence>
<accession>A0A1L3SYS9</accession>
<dbReference type="Pfam" id="PF08352">
    <property type="entry name" value="oligo_HPY"/>
    <property type="match status" value="1"/>
</dbReference>
<name>A0A1L3SYS9_9HYPH</name>
<dbReference type="KEGG" id="meso:BSQ44_11335"/>
<evidence type="ECO:0000313" key="11">
    <source>
        <dbReference type="EMBL" id="APH74548.1"/>
    </source>
</evidence>
<keyword evidence="8" id="KW-1278">Translocase</keyword>
<dbReference type="InterPro" id="IPR003439">
    <property type="entry name" value="ABC_transporter-like_ATP-bd"/>
</dbReference>
<dbReference type="GO" id="GO:0005886">
    <property type="term" value="C:plasma membrane"/>
    <property type="evidence" value="ECO:0007669"/>
    <property type="project" value="UniProtKB-SubCell"/>
</dbReference>
<dbReference type="NCBIfam" id="TIGR01727">
    <property type="entry name" value="oligo_HPY"/>
    <property type="match status" value="1"/>
</dbReference>
<dbReference type="STRING" id="1670800.BSQ44_11335"/>
<gene>
    <name evidence="11" type="ORF">BSQ44_11335</name>
</gene>
<dbReference type="Proteomes" id="UP000182840">
    <property type="component" value="Chromosome"/>
</dbReference>
<dbReference type="GO" id="GO:0015833">
    <property type="term" value="P:peptide transport"/>
    <property type="evidence" value="ECO:0007669"/>
    <property type="project" value="InterPro"/>
</dbReference>
<dbReference type="SMART" id="SM00382">
    <property type="entry name" value="AAA"/>
    <property type="match status" value="1"/>
</dbReference>
<dbReference type="CDD" id="cd03257">
    <property type="entry name" value="ABC_NikE_OppD_transporters"/>
    <property type="match status" value="1"/>
</dbReference>
<dbReference type="Gene3D" id="3.40.50.300">
    <property type="entry name" value="P-loop containing nucleotide triphosphate hydrolases"/>
    <property type="match status" value="1"/>
</dbReference>
<evidence type="ECO:0000256" key="8">
    <source>
        <dbReference type="ARBA" id="ARBA00022967"/>
    </source>
</evidence>
<evidence type="ECO:0000259" key="10">
    <source>
        <dbReference type="PROSITE" id="PS50893"/>
    </source>
</evidence>
<dbReference type="AlphaFoldDB" id="A0A1L3SYS9"/>
<keyword evidence="5" id="KW-0997">Cell inner membrane</keyword>
<feature type="domain" description="ABC transporter" evidence="10">
    <location>
        <begin position="1"/>
        <end position="257"/>
    </location>
</feature>
<dbReference type="InterPro" id="IPR003593">
    <property type="entry name" value="AAA+_ATPase"/>
</dbReference>
<dbReference type="PROSITE" id="PS50893">
    <property type="entry name" value="ABC_TRANSPORTER_2"/>
    <property type="match status" value="1"/>
</dbReference>
<dbReference type="InterPro" id="IPR027417">
    <property type="entry name" value="P-loop_NTPase"/>
</dbReference>
<dbReference type="InterPro" id="IPR017871">
    <property type="entry name" value="ABC_transporter-like_CS"/>
</dbReference>
<dbReference type="FunFam" id="3.40.50.300:FF:000016">
    <property type="entry name" value="Oligopeptide ABC transporter ATP-binding component"/>
    <property type="match status" value="1"/>
</dbReference>
<evidence type="ECO:0000256" key="9">
    <source>
        <dbReference type="ARBA" id="ARBA00023136"/>
    </source>
</evidence>
<keyword evidence="3" id="KW-0813">Transport</keyword>
<comment type="similarity">
    <text evidence="2">Belongs to the ABC transporter superfamily.</text>
</comment>
<keyword evidence="12" id="KW-1185">Reference proteome</keyword>
<evidence type="ECO:0000256" key="4">
    <source>
        <dbReference type="ARBA" id="ARBA00022475"/>
    </source>
</evidence>
<evidence type="ECO:0000313" key="12">
    <source>
        <dbReference type="Proteomes" id="UP000182840"/>
    </source>
</evidence>
<dbReference type="PANTHER" id="PTHR43297">
    <property type="entry name" value="OLIGOPEPTIDE TRANSPORT ATP-BINDING PROTEIN APPD"/>
    <property type="match status" value="1"/>
</dbReference>
<keyword evidence="4" id="KW-1003">Cell membrane</keyword>
<reference evidence="12" key="1">
    <citation type="submission" date="2016-11" db="EMBL/GenBank/DDBJ databases">
        <title>Mesorhizobium oceanicum sp. nov., isolated from deep seawater in South China Sea.</title>
        <authorList>
            <person name="Fu G.-Y."/>
        </authorList>
    </citation>
    <scope>NUCLEOTIDE SEQUENCE [LARGE SCALE GENOMIC DNA]</scope>
    <source>
        <strain evidence="12">B7</strain>
    </source>
</reference>
<dbReference type="InterPro" id="IPR050388">
    <property type="entry name" value="ABC_Ni/Peptide_Import"/>
</dbReference>
<dbReference type="PROSITE" id="PS00211">
    <property type="entry name" value="ABC_TRANSPORTER_1"/>
    <property type="match status" value="1"/>
</dbReference>
<evidence type="ECO:0000256" key="6">
    <source>
        <dbReference type="ARBA" id="ARBA00022741"/>
    </source>
</evidence>
<dbReference type="EMBL" id="CP018171">
    <property type="protein sequence ID" value="APH74548.1"/>
    <property type="molecule type" value="Genomic_DNA"/>
</dbReference>
<keyword evidence="7" id="KW-0067">ATP-binding</keyword>
<dbReference type="Pfam" id="PF00005">
    <property type="entry name" value="ABC_tran"/>
    <property type="match status" value="1"/>
</dbReference>
<dbReference type="SUPFAM" id="SSF52540">
    <property type="entry name" value="P-loop containing nucleoside triphosphate hydrolases"/>
    <property type="match status" value="1"/>
</dbReference>
<dbReference type="GO" id="GO:0055085">
    <property type="term" value="P:transmembrane transport"/>
    <property type="evidence" value="ECO:0007669"/>
    <property type="project" value="UniProtKB-ARBA"/>
</dbReference>
<evidence type="ECO:0000256" key="3">
    <source>
        <dbReference type="ARBA" id="ARBA00022448"/>
    </source>
</evidence>
<keyword evidence="6" id="KW-0547">Nucleotide-binding</keyword>